<evidence type="ECO:0000256" key="1">
    <source>
        <dbReference type="SAM" id="SignalP"/>
    </source>
</evidence>
<feature type="chain" id="PRO_5007284745" evidence="1">
    <location>
        <begin position="22"/>
        <end position="168"/>
    </location>
</feature>
<organism evidence="2">
    <name type="scientific">Rhipicephalus appendiculatus</name>
    <name type="common">Brown ear tick</name>
    <dbReference type="NCBI Taxonomy" id="34631"/>
    <lineage>
        <taxon>Eukaryota</taxon>
        <taxon>Metazoa</taxon>
        <taxon>Ecdysozoa</taxon>
        <taxon>Arthropoda</taxon>
        <taxon>Chelicerata</taxon>
        <taxon>Arachnida</taxon>
        <taxon>Acari</taxon>
        <taxon>Parasitiformes</taxon>
        <taxon>Ixodida</taxon>
        <taxon>Ixodoidea</taxon>
        <taxon>Ixodidae</taxon>
        <taxon>Rhipicephalinae</taxon>
        <taxon>Rhipicephalus</taxon>
        <taxon>Rhipicephalus</taxon>
    </lineage>
</organism>
<protein>
    <submittedName>
        <fullName evidence="2">Uncharacterized protein</fullName>
    </submittedName>
</protein>
<name>A0A131YD40_RHIAP</name>
<sequence>MHRSHARILCLLGVLFVLCTSHQGPSYVFAGTAQPGKDPLFSSPGNLGGTRAPKFRPVLSTIREGENDPLFLFPGGSGGTGPRRWRPSLSTIPEGGGLRPRPSGREQLAANPRLRGHGLPPFTEFFHHGNQLPPQGLQHPGPAPRGPIRARRPRLLEIFQMIYGRPDN</sequence>
<dbReference type="EMBL" id="GEDV01012716">
    <property type="protein sequence ID" value="JAP75841.1"/>
    <property type="molecule type" value="Transcribed_RNA"/>
</dbReference>
<feature type="signal peptide" evidence="1">
    <location>
        <begin position="1"/>
        <end position="21"/>
    </location>
</feature>
<keyword evidence="1" id="KW-0732">Signal</keyword>
<dbReference type="AlphaFoldDB" id="A0A131YD40"/>
<evidence type="ECO:0000313" key="2">
    <source>
        <dbReference type="EMBL" id="JAP75841.1"/>
    </source>
</evidence>
<accession>A0A131YD40</accession>
<reference evidence="2" key="1">
    <citation type="journal article" date="2016" name="Ticks Tick Borne Dis.">
        <title>De novo assembly and annotation of the salivary gland transcriptome of Rhipicephalus appendiculatus male and female ticks during blood feeding.</title>
        <authorList>
            <person name="de Castro M.H."/>
            <person name="de Klerk D."/>
            <person name="Pienaar R."/>
            <person name="Latif A.A."/>
            <person name="Rees D.J."/>
            <person name="Mans B.J."/>
        </authorList>
    </citation>
    <scope>NUCLEOTIDE SEQUENCE</scope>
    <source>
        <tissue evidence="2">Salivary glands</tissue>
    </source>
</reference>
<proteinExistence type="predicted"/>